<dbReference type="Gramene" id="TraesCSU02G084500.1">
    <property type="protein sequence ID" value="TraesCSU02G084500.1"/>
    <property type="gene ID" value="TraesCSU02G084500"/>
</dbReference>
<dbReference type="OMA" id="ETETAQW"/>
<dbReference type="Gramene" id="TraesJAGUn03G04481890.1">
    <property type="protein sequence ID" value="TraesJAGUn03G04481890.1"/>
    <property type="gene ID" value="TraesJAGUn03G04481890"/>
</dbReference>
<evidence type="ECO:0000313" key="3">
    <source>
        <dbReference type="Proteomes" id="UP000019116"/>
    </source>
</evidence>
<dbReference type="SUPFAM" id="SSF50382">
    <property type="entry name" value="Agglutinin"/>
    <property type="match status" value="2"/>
</dbReference>
<organism evidence="2">
    <name type="scientific">Triticum aestivum</name>
    <name type="common">Wheat</name>
    <dbReference type="NCBI Taxonomy" id="4565"/>
    <lineage>
        <taxon>Eukaryota</taxon>
        <taxon>Viridiplantae</taxon>
        <taxon>Streptophyta</taxon>
        <taxon>Embryophyta</taxon>
        <taxon>Tracheophyta</taxon>
        <taxon>Spermatophyta</taxon>
        <taxon>Magnoliopsida</taxon>
        <taxon>Liliopsida</taxon>
        <taxon>Poales</taxon>
        <taxon>Poaceae</taxon>
        <taxon>BOP clade</taxon>
        <taxon>Pooideae</taxon>
        <taxon>Triticodae</taxon>
        <taxon>Triticeae</taxon>
        <taxon>Triticinae</taxon>
        <taxon>Triticum</taxon>
    </lineage>
</organism>
<dbReference type="Gramene" id="TraesSYM6B03G03363480.1">
    <property type="protein sequence ID" value="TraesSYM6B03G03363480.1"/>
    <property type="gene ID" value="TraesSYM6B03G03363480"/>
</dbReference>
<protein>
    <recommendedName>
        <fullName evidence="1">Agglutinin domain-containing protein</fullName>
    </recommendedName>
</protein>
<sequence>MAVEIHLPCCFALKSKRHESYLRYVHEEGDETTNGQLQLNGEDAVNPFTRFDSEPSLLHEGMVHIRCRYNRKYWVPRQRGGGWWIAADAHEPEEDIDSANCTLIKPIISVTDSKSKANDDDTTTGAAMTVRFLHAGHGKDTRMTFSMDRGTAACMRVRESDAKEEEEEEEDGGDDFTVLNLSSSPRRLPRLVVFKGDNNLYLSGVTISGRNYLQFSARDPGDPTVAHEITYPGSNNRMHLRNIHHNMMWGFRSIDSEWVLANIAPTQAGGLNSMFQAVDVKDYFALSNSSSGVTRYLRRRTSGGITNCLNGGSTSRGITADARIRVEEPVLDREIYNVEYRLNNVRIYETSVITMATTAAVNDTSKENIKTLTLAYEESELSTWDATLELKLGYKSRLRAGFPKLGLGATVNISAEFFGAYNWAETMEKKVSHEVEYEVTVPPKTKVTVRLIATRSAIDVPFDYQQRDVMSTDGKARVVSRTDGLYTGVNSYNFKFQTTEEKLKPRLLATTPP</sequence>
<dbReference type="EnsemblPlants" id="TraesCSU02G084500.1">
    <property type="protein sequence ID" value="TraesCSU02G084500.1"/>
    <property type="gene ID" value="TraesCSU02G084500"/>
</dbReference>
<dbReference type="InterPro" id="IPR053237">
    <property type="entry name" value="Natterin_C"/>
</dbReference>
<dbReference type="Pfam" id="PF07468">
    <property type="entry name" value="Agglutinin"/>
    <property type="match status" value="2"/>
</dbReference>
<accession>A0A3B6UAP1</accession>
<reference evidence="2" key="1">
    <citation type="submission" date="2018-08" db="EMBL/GenBank/DDBJ databases">
        <authorList>
            <person name="Rossello M."/>
        </authorList>
    </citation>
    <scope>NUCLEOTIDE SEQUENCE [LARGE SCALE GENOMIC DNA]</scope>
    <source>
        <strain evidence="2">cv. Chinese Spring</strain>
    </source>
</reference>
<dbReference type="SMR" id="A0A3B6UAP1"/>
<dbReference type="PANTHER" id="PTHR39244">
    <property type="entry name" value="NATTERIN-4"/>
    <property type="match status" value="1"/>
</dbReference>
<feature type="domain" description="Agglutinin" evidence="1">
    <location>
        <begin position="186"/>
        <end position="328"/>
    </location>
</feature>
<dbReference type="Gene3D" id="2.80.10.50">
    <property type="match status" value="2"/>
</dbReference>
<dbReference type="Proteomes" id="UP000019116">
    <property type="component" value="Chromosome Un"/>
</dbReference>
<gene>
    <name evidence="2" type="primary">LOC123133089</name>
</gene>
<reference evidence="2" key="2">
    <citation type="submission" date="2018-10" db="UniProtKB">
        <authorList>
            <consortium name="EnsemblPlants"/>
        </authorList>
    </citation>
    <scope>IDENTIFICATION</scope>
</reference>
<dbReference type="Gene3D" id="2.170.15.10">
    <property type="entry name" value="Proaerolysin, chain A, domain 3"/>
    <property type="match status" value="1"/>
</dbReference>
<keyword evidence="3" id="KW-1185">Reference proteome</keyword>
<dbReference type="PANTHER" id="PTHR39244:SF3">
    <property type="entry name" value="AGGLUTININ DOMAIN-CONTAINING PROTEIN"/>
    <property type="match status" value="1"/>
</dbReference>
<dbReference type="GeneID" id="123133089"/>
<dbReference type="SUPFAM" id="SSF56973">
    <property type="entry name" value="Aerolisin/ETX pore-forming domain"/>
    <property type="match status" value="1"/>
</dbReference>
<dbReference type="AlphaFoldDB" id="A0A3B6UAP1"/>
<evidence type="ECO:0000313" key="2">
    <source>
        <dbReference type="EnsemblPlants" id="TraesCSU02G084500.1"/>
    </source>
</evidence>
<dbReference type="RefSeq" id="XP_044408564.1">
    <property type="nucleotide sequence ID" value="XM_044552629.1"/>
</dbReference>
<evidence type="ECO:0000259" key="1">
    <source>
        <dbReference type="SMART" id="SM00791"/>
    </source>
</evidence>
<proteinExistence type="predicted"/>
<dbReference type="CDD" id="cd20216">
    <property type="entry name" value="PFM_HFR-2-like"/>
    <property type="match status" value="1"/>
</dbReference>
<dbReference type="KEGG" id="taes:123133089"/>
<dbReference type="Gramene" id="TraesARIUn03G04614700.1">
    <property type="protein sequence ID" value="TraesARIUn03G04614700.1"/>
    <property type="gene ID" value="TraesARIUn03G04614700"/>
</dbReference>
<name>A0A3B6UAP1_WHEAT</name>
<dbReference type="OrthoDB" id="4948898at2759"/>
<dbReference type="Gramene" id="TraesSTA6B03G03411920.1">
    <property type="protein sequence ID" value="TraesSTA6B03G03411920.1"/>
    <property type="gene ID" value="TraesSTA6B03G03411920"/>
</dbReference>
<dbReference type="InterPro" id="IPR036242">
    <property type="entry name" value="Agglutinin_dom_sf"/>
</dbReference>
<dbReference type="SMART" id="SM00791">
    <property type="entry name" value="Agglutinin"/>
    <property type="match status" value="1"/>
</dbReference>
<dbReference type="InterPro" id="IPR008998">
    <property type="entry name" value="Agglutinin"/>
</dbReference>